<proteinExistence type="predicted"/>
<feature type="modified residue" description="4-aspartylphosphate" evidence="6">
    <location>
        <position position="59"/>
    </location>
</feature>
<dbReference type="InterPro" id="IPR009057">
    <property type="entry name" value="Homeodomain-like_sf"/>
</dbReference>
<dbReference type="InterPro" id="IPR025944">
    <property type="entry name" value="Sigma_54_int_dom_CS"/>
</dbReference>
<dbReference type="PROSITE" id="PS50045">
    <property type="entry name" value="SIGMA54_INTERACT_4"/>
    <property type="match status" value="1"/>
</dbReference>
<dbReference type="Pfam" id="PF00158">
    <property type="entry name" value="Sigma54_activat"/>
    <property type="match status" value="1"/>
</dbReference>
<reference evidence="9 10" key="1">
    <citation type="submission" date="2019-03" db="EMBL/GenBank/DDBJ databases">
        <title>Genomic Encyclopedia of Type Strains, Phase IV (KMG-IV): sequencing the most valuable type-strain genomes for metagenomic binning, comparative biology and taxonomic classification.</title>
        <authorList>
            <person name="Goeker M."/>
        </authorList>
    </citation>
    <scope>NUCLEOTIDE SEQUENCE [LARGE SCALE GENOMIC DNA]</scope>
    <source>
        <strain evidence="9 10">DSM 21944</strain>
    </source>
</reference>
<dbReference type="CDD" id="cd00156">
    <property type="entry name" value="REC"/>
    <property type="match status" value="1"/>
</dbReference>
<keyword evidence="2" id="KW-0067">ATP-binding</keyword>
<dbReference type="OrthoDB" id="9804019at2"/>
<evidence type="ECO:0000313" key="10">
    <source>
        <dbReference type="Proteomes" id="UP000294599"/>
    </source>
</evidence>
<organism evidence="9 10">
    <name type="scientific">Pseudofulvimonas gallinarii</name>
    <dbReference type="NCBI Taxonomy" id="634155"/>
    <lineage>
        <taxon>Bacteria</taxon>
        <taxon>Pseudomonadati</taxon>
        <taxon>Pseudomonadota</taxon>
        <taxon>Gammaproteobacteria</taxon>
        <taxon>Lysobacterales</taxon>
        <taxon>Rhodanobacteraceae</taxon>
        <taxon>Pseudofulvimonas</taxon>
    </lineage>
</organism>
<dbReference type="InterPro" id="IPR002078">
    <property type="entry name" value="Sigma_54_int"/>
</dbReference>
<dbReference type="InterPro" id="IPR027417">
    <property type="entry name" value="P-loop_NTPase"/>
</dbReference>
<keyword evidence="5" id="KW-0804">Transcription</keyword>
<dbReference type="SMART" id="SM00448">
    <property type="entry name" value="REC"/>
    <property type="match status" value="1"/>
</dbReference>
<dbReference type="GO" id="GO:0006355">
    <property type="term" value="P:regulation of DNA-templated transcription"/>
    <property type="evidence" value="ECO:0007669"/>
    <property type="project" value="InterPro"/>
</dbReference>
<protein>
    <submittedName>
        <fullName evidence="9">Two-component response regulator AlgB</fullName>
    </submittedName>
</protein>
<dbReference type="GO" id="GO:0043565">
    <property type="term" value="F:sequence-specific DNA binding"/>
    <property type="evidence" value="ECO:0007669"/>
    <property type="project" value="InterPro"/>
</dbReference>
<dbReference type="PROSITE" id="PS00688">
    <property type="entry name" value="SIGMA54_INTERACT_3"/>
    <property type="match status" value="1"/>
</dbReference>
<dbReference type="SUPFAM" id="SSF52540">
    <property type="entry name" value="P-loop containing nucleoside triphosphate hydrolases"/>
    <property type="match status" value="1"/>
</dbReference>
<dbReference type="PROSITE" id="PS50110">
    <property type="entry name" value="RESPONSE_REGULATORY"/>
    <property type="match status" value="1"/>
</dbReference>
<feature type="domain" description="Response regulatory" evidence="8">
    <location>
        <begin position="10"/>
        <end position="124"/>
    </location>
</feature>
<dbReference type="Pfam" id="PF00072">
    <property type="entry name" value="Response_reg"/>
    <property type="match status" value="1"/>
</dbReference>
<dbReference type="InterPro" id="IPR025943">
    <property type="entry name" value="Sigma_54_int_dom_ATP-bd_2"/>
</dbReference>
<dbReference type="AlphaFoldDB" id="A0A4S3KV18"/>
<evidence type="ECO:0000256" key="3">
    <source>
        <dbReference type="ARBA" id="ARBA00023015"/>
    </source>
</evidence>
<dbReference type="PROSITE" id="PS00675">
    <property type="entry name" value="SIGMA54_INTERACT_1"/>
    <property type="match status" value="1"/>
</dbReference>
<dbReference type="Gene3D" id="1.10.10.60">
    <property type="entry name" value="Homeodomain-like"/>
    <property type="match status" value="1"/>
</dbReference>
<dbReference type="PROSITE" id="PS00676">
    <property type="entry name" value="SIGMA54_INTERACT_2"/>
    <property type="match status" value="1"/>
</dbReference>
<dbReference type="InterPro" id="IPR058031">
    <property type="entry name" value="AAA_lid_NorR"/>
</dbReference>
<evidence type="ECO:0000256" key="5">
    <source>
        <dbReference type="ARBA" id="ARBA00023163"/>
    </source>
</evidence>
<evidence type="ECO:0000256" key="6">
    <source>
        <dbReference type="PROSITE-ProRule" id="PRU00169"/>
    </source>
</evidence>
<gene>
    <name evidence="9" type="ORF">EDC25_12031</name>
</gene>
<name>A0A4S3KV18_9GAMM</name>
<keyword evidence="4" id="KW-0238">DNA-binding</keyword>
<feature type="domain" description="Sigma-54 factor interaction" evidence="7">
    <location>
        <begin position="149"/>
        <end position="378"/>
    </location>
</feature>
<dbReference type="Gene3D" id="3.40.50.300">
    <property type="entry name" value="P-loop containing nucleotide triphosphate hydrolases"/>
    <property type="match status" value="1"/>
</dbReference>
<keyword evidence="6" id="KW-0597">Phosphoprotein</keyword>
<evidence type="ECO:0000259" key="7">
    <source>
        <dbReference type="PROSITE" id="PS50045"/>
    </source>
</evidence>
<dbReference type="GO" id="GO:0000160">
    <property type="term" value="P:phosphorelay signal transduction system"/>
    <property type="evidence" value="ECO:0007669"/>
    <property type="project" value="InterPro"/>
</dbReference>
<dbReference type="Gene3D" id="1.10.8.60">
    <property type="match status" value="1"/>
</dbReference>
<dbReference type="InterPro" id="IPR011006">
    <property type="entry name" value="CheY-like_superfamily"/>
</dbReference>
<dbReference type="SUPFAM" id="SSF52172">
    <property type="entry name" value="CheY-like"/>
    <property type="match status" value="1"/>
</dbReference>
<dbReference type="SMART" id="SM00382">
    <property type="entry name" value="AAA"/>
    <property type="match status" value="1"/>
</dbReference>
<evidence type="ECO:0000256" key="1">
    <source>
        <dbReference type="ARBA" id="ARBA00022741"/>
    </source>
</evidence>
<evidence type="ECO:0000259" key="8">
    <source>
        <dbReference type="PROSITE" id="PS50110"/>
    </source>
</evidence>
<dbReference type="GO" id="GO:0005524">
    <property type="term" value="F:ATP binding"/>
    <property type="evidence" value="ECO:0007669"/>
    <property type="project" value="UniProtKB-KW"/>
</dbReference>
<dbReference type="Proteomes" id="UP000294599">
    <property type="component" value="Unassembled WGS sequence"/>
</dbReference>
<dbReference type="PANTHER" id="PTHR32071">
    <property type="entry name" value="TRANSCRIPTIONAL REGULATORY PROTEIN"/>
    <property type="match status" value="1"/>
</dbReference>
<dbReference type="PANTHER" id="PTHR32071:SF113">
    <property type="entry name" value="ALGINATE BIOSYNTHESIS TRANSCRIPTIONAL REGULATORY PROTEIN ALGB"/>
    <property type="match status" value="1"/>
</dbReference>
<dbReference type="Pfam" id="PF25601">
    <property type="entry name" value="AAA_lid_14"/>
    <property type="match status" value="1"/>
</dbReference>
<dbReference type="CDD" id="cd00009">
    <property type="entry name" value="AAA"/>
    <property type="match status" value="1"/>
</dbReference>
<evidence type="ECO:0000256" key="2">
    <source>
        <dbReference type="ARBA" id="ARBA00022840"/>
    </source>
</evidence>
<dbReference type="SUPFAM" id="SSF46689">
    <property type="entry name" value="Homeodomain-like"/>
    <property type="match status" value="1"/>
</dbReference>
<dbReference type="RefSeq" id="WP_123521243.1">
    <property type="nucleotide sequence ID" value="NZ_JBHLWF010000082.1"/>
</dbReference>
<dbReference type="EMBL" id="SMAF01000020">
    <property type="protein sequence ID" value="TCS95142.1"/>
    <property type="molecule type" value="Genomic_DNA"/>
</dbReference>
<keyword evidence="3" id="KW-0805">Transcription regulation</keyword>
<sequence>MTTPPSHRLRILVVDDDRHILRSFRLCLEDAGHLVSTASDIAGAERRLAEAVFDLCFLDLRLGEESTLEWLPRAKQLAPWLRVVMVTGESSVPLAVQAIQLGAADFLVKPCPAEVLLGTAARHAEASVLRRRLDALEAGKKDEEDPSGLASASPAMRRVLELAHQVADTDASVLILGESGTGKGVMAKAIHDWSHRASQSFVTINCPGLSSELIASELFGHVRGAFTGATESKLGRVDQADGGTLFMDEIGDFPMAMQPKLLRFIQDREYERVGDPVTRKADVRIVAATNRDLPAMVAEGNFREDLLYRLNVITLELPPLREHAEDIIDLAQRFLQRYADAYRRPARGFSPAAQERLLHYEWPGNIRELKNVVERAAILARGEQVGPDDLGLGVVVASNGDGRGHGLRAGDPVTCDDLERAHIEAVLAQSDSLDAAARTLGIDSSTLYRKRKRYGL</sequence>
<evidence type="ECO:0000313" key="9">
    <source>
        <dbReference type="EMBL" id="TCS95142.1"/>
    </source>
</evidence>
<dbReference type="Pfam" id="PF02954">
    <property type="entry name" value="HTH_8"/>
    <property type="match status" value="1"/>
</dbReference>
<accession>A0A4S3KV18</accession>
<dbReference type="InterPro" id="IPR003593">
    <property type="entry name" value="AAA+_ATPase"/>
</dbReference>
<dbReference type="FunFam" id="3.40.50.300:FF:000006">
    <property type="entry name" value="DNA-binding transcriptional regulator NtrC"/>
    <property type="match status" value="1"/>
</dbReference>
<dbReference type="InterPro" id="IPR002197">
    <property type="entry name" value="HTH_Fis"/>
</dbReference>
<dbReference type="Gene3D" id="3.40.50.2300">
    <property type="match status" value="1"/>
</dbReference>
<keyword evidence="1" id="KW-0547">Nucleotide-binding</keyword>
<dbReference type="InterPro" id="IPR025662">
    <property type="entry name" value="Sigma_54_int_dom_ATP-bd_1"/>
</dbReference>
<comment type="caution">
    <text evidence="9">The sequence shown here is derived from an EMBL/GenBank/DDBJ whole genome shotgun (WGS) entry which is preliminary data.</text>
</comment>
<dbReference type="InterPro" id="IPR001789">
    <property type="entry name" value="Sig_transdc_resp-reg_receiver"/>
</dbReference>
<keyword evidence="10" id="KW-1185">Reference proteome</keyword>
<evidence type="ECO:0000256" key="4">
    <source>
        <dbReference type="ARBA" id="ARBA00023125"/>
    </source>
</evidence>